<reference evidence="2 3" key="1">
    <citation type="journal article" date="2013" name="Proc. Natl. Acad. Sci. U.S.A.">
        <title>The king cobra genome reveals dynamic gene evolution and adaptation in the snake venom system.</title>
        <authorList>
            <person name="Vonk F.J."/>
            <person name="Casewell N.R."/>
            <person name="Henkel C.V."/>
            <person name="Heimberg A.M."/>
            <person name="Jansen H.J."/>
            <person name="McCleary R.J."/>
            <person name="Kerkkamp H.M."/>
            <person name="Vos R.A."/>
            <person name="Guerreiro I."/>
            <person name="Calvete J.J."/>
            <person name="Wuster W."/>
            <person name="Woods A.E."/>
            <person name="Logan J.M."/>
            <person name="Harrison R.A."/>
            <person name="Castoe T.A."/>
            <person name="de Koning A.P."/>
            <person name="Pollock D.D."/>
            <person name="Yandell M."/>
            <person name="Calderon D."/>
            <person name="Renjifo C."/>
            <person name="Currier R.B."/>
            <person name="Salgado D."/>
            <person name="Pla D."/>
            <person name="Sanz L."/>
            <person name="Hyder A.S."/>
            <person name="Ribeiro J.M."/>
            <person name="Arntzen J.W."/>
            <person name="van den Thillart G.E."/>
            <person name="Boetzer M."/>
            <person name="Pirovano W."/>
            <person name="Dirks R.P."/>
            <person name="Spaink H.P."/>
            <person name="Duboule D."/>
            <person name="McGlinn E."/>
            <person name="Kini R.M."/>
            <person name="Richardson M.K."/>
        </authorList>
    </citation>
    <scope>NUCLEOTIDE SEQUENCE</scope>
    <source>
        <tissue evidence="2">Blood</tissue>
    </source>
</reference>
<evidence type="ECO:0000256" key="1">
    <source>
        <dbReference type="SAM" id="MobiDB-lite"/>
    </source>
</evidence>
<organism evidence="2 3">
    <name type="scientific">Ophiophagus hannah</name>
    <name type="common">King cobra</name>
    <name type="synonym">Naja hannah</name>
    <dbReference type="NCBI Taxonomy" id="8665"/>
    <lineage>
        <taxon>Eukaryota</taxon>
        <taxon>Metazoa</taxon>
        <taxon>Chordata</taxon>
        <taxon>Craniata</taxon>
        <taxon>Vertebrata</taxon>
        <taxon>Euteleostomi</taxon>
        <taxon>Lepidosauria</taxon>
        <taxon>Squamata</taxon>
        <taxon>Bifurcata</taxon>
        <taxon>Unidentata</taxon>
        <taxon>Episquamata</taxon>
        <taxon>Toxicofera</taxon>
        <taxon>Serpentes</taxon>
        <taxon>Colubroidea</taxon>
        <taxon>Elapidae</taxon>
        <taxon>Elapinae</taxon>
        <taxon>Ophiophagus</taxon>
    </lineage>
</organism>
<evidence type="ECO:0000313" key="2">
    <source>
        <dbReference type="EMBL" id="ETE61081.1"/>
    </source>
</evidence>
<feature type="compositionally biased region" description="Basic residues" evidence="1">
    <location>
        <begin position="354"/>
        <end position="389"/>
    </location>
</feature>
<sequence length="447" mass="50560">MCCQQGRIEGKENQNFDVVECKGQTQPMICFTHHGLFISRGTLPTLLFPPLPTQAPWRKPPPKEDFAHLQVTTKENHKVEGAVIAVCTQSRAQIGLSRSSHIRFWSWTVQVHLTREGADATSAPDRADAATATETPQAASVVATPPTATGSQLAERMGPGMVSTTGAGWMVTSDAGIWLMQDGTTPAKVPSHNRSQDQDLRSRIPMSRIHMVHSQLTPVRQQGWKHKMEQHKMVDSKPFFVWYGKEKRRKKEKKVVEQKKEVGRDLGGLVVQSPIQIGEPIPKKPPCLLCHLALNFSKLNIHLNTCQAELRGRRARIVIDFLAALTETWPSLHGSMRRENPPNDLLYPPSAGRMGRKLRSRRKKMRRRKMRRKSRRRKLRRRGKKGRRKIHKISRLYELTRERAKSPDFSLKGMVLESPGLNPENSMLLCSSRNSSCNKILGAVKTK</sequence>
<feature type="compositionally biased region" description="Low complexity" evidence="1">
    <location>
        <begin position="135"/>
        <end position="149"/>
    </location>
</feature>
<accession>V8NGK7</accession>
<dbReference type="AlphaFoldDB" id="V8NGK7"/>
<dbReference type="Proteomes" id="UP000018936">
    <property type="component" value="Unassembled WGS sequence"/>
</dbReference>
<dbReference type="EMBL" id="AZIM01004187">
    <property type="protein sequence ID" value="ETE61081.1"/>
    <property type="molecule type" value="Genomic_DNA"/>
</dbReference>
<comment type="caution">
    <text evidence="2">The sequence shown here is derived from an EMBL/GenBank/DDBJ whole genome shotgun (WGS) entry which is preliminary data.</text>
</comment>
<keyword evidence="3" id="KW-1185">Reference proteome</keyword>
<protein>
    <submittedName>
        <fullName evidence="2">Uncharacterized protein</fullName>
    </submittedName>
</protein>
<feature type="region of interest" description="Disordered" evidence="1">
    <location>
        <begin position="334"/>
        <end position="389"/>
    </location>
</feature>
<evidence type="ECO:0000313" key="3">
    <source>
        <dbReference type="Proteomes" id="UP000018936"/>
    </source>
</evidence>
<name>V8NGK7_OPHHA</name>
<feature type="non-terminal residue" evidence="2">
    <location>
        <position position="1"/>
    </location>
</feature>
<feature type="region of interest" description="Disordered" evidence="1">
    <location>
        <begin position="118"/>
        <end position="159"/>
    </location>
</feature>
<gene>
    <name evidence="2" type="ORF">L345_13170</name>
</gene>
<proteinExistence type="predicted"/>